<comment type="caution">
    <text evidence="1">The sequence shown here is derived from an EMBL/GenBank/DDBJ whole genome shotgun (WGS) entry which is preliminary data.</text>
</comment>
<dbReference type="EMBL" id="DRXE01000040">
    <property type="protein sequence ID" value="HHM67324.1"/>
    <property type="molecule type" value="Genomic_DNA"/>
</dbReference>
<name>A0A7C5RDM8_9DEIN</name>
<sequence length="645" mass="73020">MRLLALLPFLSLTLAQVGLLDGPRPSTEVRGYLEGNAQEGYRVRVEFYLETRTNPTQGTSYQSLTWNGRLYLCVGGCDTFSLQGFAPGTYPNGQVYDLYDSQNRLRGKAGVTTEYDAYNKPYRYRVEYAVWPLQGTKTWQASPDNPVPMETGGWLTARPPGGNPERYRYPGMESYRPPSGGSIFAGISPQDRDLAQKSLIDSMAKLRAFYGRQVRGSELWFFVPEVSPWTFQLAQEYQARVGGGVRFVVPEGTAQSYCPTGYRNDTRFHVLPRPSLDKQNSLAVIWPPQNASQKGAAMAGRYLVDRPDWPDGPDCLSQTVALVPTTSGLPEARAYLYGCISQASLKARVEFKEKTLGQPSLVWEWDGLQYKYIWTYPGDWDGRATFNLGDGNEEVKITLPNPAPTSWTQVEPVTDAQGRNRGYAQVLALGTWSQDTQNPQSLSYTNQDTPPWQFSFGGNFGQGWESFTLKWRNPFGAYVACGQIWPWSYTTSYPITCDVVNAGGVVRGTATVNQQMINWDQQMINWSLRYDYAIQVYPWKLSVSQWRVMWYLSRWQITWRAATDNDRPVEPGGFVTAEGKRYRIPGLEGYLQPQGKEIEAVEGDPYVTYITRSLLPDRNPYGSLNREEAKTWYKPLSTWCAERGR</sequence>
<organism evidence="1">
    <name type="scientific">Thermus caliditerrae</name>
    <dbReference type="NCBI Taxonomy" id="1330700"/>
    <lineage>
        <taxon>Bacteria</taxon>
        <taxon>Thermotogati</taxon>
        <taxon>Deinococcota</taxon>
        <taxon>Deinococci</taxon>
        <taxon>Thermales</taxon>
        <taxon>Thermaceae</taxon>
        <taxon>Thermus</taxon>
    </lineage>
</organism>
<protein>
    <submittedName>
        <fullName evidence="1">Uncharacterized protein</fullName>
    </submittedName>
</protein>
<evidence type="ECO:0000313" key="1">
    <source>
        <dbReference type="EMBL" id="HHM67324.1"/>
    </source>
</evidence>
<dbReference type="AlphaFoldDB" id="A0A7C5RDM8"/>
<proteinExistence type="predicted"/>
<accession>A0A7C5RDM8</accession>
<reference evidence="1" key="1">
    <citation type="journal article" date="2020" name="mSystems">
        <title>Genome- and Community-Level Interaction Insights into Carbon Utilization and Element Cycling Functions of Hydrothermarchaeota in Hydrothermal Sediment.</title>
        <authorList>
            <person name="Zhou Z."/>
            <person name="Liu Y."/>
            <person name="Xu W."/>
            <person name="Pan J."/>
            <person name="Luo Z.H."/>
            <person name="Li M."/>
        </authorList>
    </citation>
    <scope>NUCLEOTIDE SEQUENCE [LARGE SCALE GENOMIC DNA]</scope>
    <source>
        <strain evidence="1">SpSt-1071</strain>
    </source>
</reference>
<gene>
    <name evidence="1" type="ORF">ENM28_01130</name>
</gene>